<feature type="region of interest" description="Disordered" evidence="1">
    <location>
        <begin position="185"/>
        <end position="215"/>
    </location>
</feature>
<protein>
    <submittedName>
        <fullName evidence="2">Uncharacterized protein</fullName>
    </submittedName>
</protein>
<proteinExistence type="predicted"/>
<reference evidence="2 3" key="1">
    <citation type="submission" date="2019-08" db="EMBL/GenBank/DDBJ databases">
        <title>Draft genome sequences of two oriental melons (Cucumis melo L. var makuwa).</title>
        <authorList>
            <person name="Kwon S.-Y."/>
        </authorList>
    </citation>
    <scope>NUCLEOTIDE SEQUENCE [LARGE SCALE GENOMIC DNA]</scope>
    <source>
        <strain evidence="3">cv. SW 3</strain>
        <tissue evidence="2">Leaf</tissue>
    </source>
</reference>
<accession>A0A5A7UBW0</accession>
<dbReference type="AlphaFoldDB" id="A0A5A7UBW0"/>
<evidence type="ECO:0000313" key="3">
    <source>
        <dbReference type="Proteomes" id="UP000321393"/>
    </source>
</evidence>
<sequence length="252" mass="27414">MFSGRGRGKGKGKLASDPKVVPAWVSFGITTYLGLCDQHVLGAPPGHRRPDFRSYGSACCTCSGTCQRLDTIYRTLMGSEGKGRGKLASDREGSVTCHMGTQFCFRVYVSVHRPPSVEPFKSSGLLCCHRLRLLVGPLADRFASHEREVTIHASRTSSLCQPHFSLRLLQRPSCRSAQQPSTSLIGCRTSTKSNTRASPSFVRQSSISHSFEPSPPELTVCNKRVVEPHATSAKPPTRAVSAFQPSRLAISP</sequence>
<dbReference type="EMBL" id="SSTE01011342">
    <property type="protein sequence ID" value="KAA0051115.1"/>
    <property type="molecule type" value="Genomic_DNA"/>
</dbReference>
<evidence type="ECO:0000256" key="1">
    <source>
        <dbReference type="SAM" id="MobiDB-lite"/>
    </source>
</evidence>
<comment type="caution">
    <text evidence="2">The sequence shown here is derived from an EMBL/GenBank/DDBJ whole genome shotgun (WGS) entry which is preliminary data.</text>
</comment>
<organism evidence="2 3">
    <name type="scientific">Cucumis melo var. makuwa</name>
    <name type="common">Oriental melon</name>
    <dbReference type="NCBI Taxonomy" id="1194695"/>
    <lineage>
        <taxon>Eukaryota</taxon>
        <taxon>Viridiplantae</taxon>
        <taxon>Streptophyta</taxon>
        <taxon>Embryophyta</taxon>
        <taxon>Tracheophyta</taxon>
        <taxon>Spermatophyta</taxon>
        <taxon>Magnoliopsida</taxon>
        <taxon>eudicotyledons</taxon>
        <taxon>Gunneridae</taxon>
        <taxon>Pentapetalae</taxon>
        <taxon>rosids</taxon>
        <taxon>fabids</taxon>
        <taxon>Cucurbitales</taxon>
        <taxon>Cucurbitaceae</taxon>
        <taxon>Benincaseae</taxon>
        <taxon>Cucumis</taxon>
    </lineage>
</organism>
<gene>
    <name evidence="2" type="ORF">E6C27_scaffold511G00620</name>
</gene>
<name>A0A5A7UBW0_CUCMM</name>
<feature type="compositionally biased region" description="Polar residues" evidence="1">
    <location>
        <begin position="185"/>
        <end position="211"/>
    </location>
</feature>
<dbReference type="Proteomes" id="UP000321393">
    <property type="component" value="Unassembled WGS sequence"/>
</dbReference>
<evidence type="ECO:0000313" key="2">
    <source>
        <dbReference type="EMBL" id="KAA0051115.1"/>
    </source>
</evidence>